<proteinExistence type="predicted"/>
<protein>
    <recommendedName>
        <fullName evidence="4">DUF3575 domain-containing protein</fullName>
    </recommendedName>
</protein>
<feature type="region of interest" description="Disordered" evidence="1">
    <location>
        <begin position="223"/>
        <end position="244"/>
    </location>
</feature>
<reference evidence="3" key="1">
    <citation type="submission" date="2017-04" db="EMBL/GenBank/DDBJ databases">
        <title>Function of individual gut microbiota members based on whole genome sequencing of pure cultures obtained from chicken caecum.</title>
        <authorList>
            <person name="Medvecky M."/>
            <person name="Cejkova D."/>
            <person name="Polansky O."/>
            <person name="Karasova D."/>
            <person name="Kubasova T."/>
            <person name="Cizek A."/>
            <person name="Rychlik I."/>
        </authorList>
    </citation>
    <scope>NUCLEOTIDE SEQUENCE [LARGE SCALE GENOMIC DNA]</scope>
    <source>
        <strain evidence="3">An109</strain>
    </source>
</reference>
<evidence type="ECO:0000256" key="1">
    <source>
        <dbReference type="SAM" id="MobiDB-lite"/>
    </source>
</evidence>
<organism evidence="2 3">
    <name type="scientific">Bacteroides xylanisolvens</name>
    <dbReference type="NCBI Taxonomy" id="371601"/>
    <lineage>
        <taxon>Bacteria</taxon>
        <taxon>Pseudomonadati</taxon>
        <taxon>Bacteroidota</taxon>
        <taxon>Bacteroidia</taxon>
        <taxon>Bacteroidales</taxon>
        <taxon>Bacteroidaceae</taxon>
        <taxon>Bacteroides</taxon>
    </lineage>
</organism>
<gene>
    <name evidence="2" type="ORF">B5E52_17695</name>
</gene>
<dbReference type="Pfam" id="PF12099">
    <property type="entry name" value="DUF3575"/>
    <property type="match status" value="1"/>
</dbReference>
<evidence type="ECO:0008006" key="4">
    <source>
        <dbReference type="Google" id="ProtNLM"/>
    </source>
</evidence>
<evidence type="ECO:0000313" key="3">
    <source>
        <dbReference type="Proteomes" id="UP000196036"/>
    </source>
</evidence>
<dbReference type="InterPro" id="IPR036709">
    <property type="entry name" value="Autotransporte_beta_dom_sf"/>
</dbReference>
<dbReference type="Proteomes" id="UP000196036">
    <property type="component" value="Unassembled WGS sequence"/>
</dbReference>
<sequence>MRMKNKQNVAWSTFRYFVLAFLLCLSVVPLRGQPDAAVLSSPSADSLIIFSYPSRIRMFKTEYADNRLSLRKLKKRLRTFRKRQDTLYVQSYSGSWDDEKSNLRAAYWRANNLKGYLIDHYGLRERHFRTLNHPLAHPLWGEVVVVGCRGFQDCQSEIPQNRQEPASAARRQEQQEALPVALQGDKEPVDSSAVAATAVVPDAATAPVAPDAATALSTSVASSASVTPSSSTASTSTATSPSLPANGRYLGVKTNLAAWAGTIMNVAAEVQVGKHLSVELPILWCPWHISNKHTVKTFTLQPEARYWLSKPGSGHFFGLHAHVGWFNVKWNRDRYQDADRPLLGAGVSYGYLLPLGGHWAGEFTLGAGYANMKYDTYYNIDNGARIDTRTKNYWGITRMGLSIVYRFNLKK</sequence>
<dbReference type="EMBL" id="NFLW01000039">
    <property type="protein sequence ID" value="OUQ64204.1"/>
    <property type="molecule type" value="Genomic_DNA"/>
</dbReference>
<name>A0A1Y4V4Z4_9BACE</name>
<dbReference type="InterPro" id="IPR021958">
    <property type="entry name" value="DUF3575"/>
</dbReference>
<accession>A0A1Y4V4Z4</accession>
<comment type="caution">
    <text evidence="2">The sequence shown here is derived from an EMBL/GenBank/DDBJ whole genome shotgun (WGS) entry which is preliminary data.</text>
</comment>
<dbReference type="Gene3D" id="2.40.128.130">
    <property type="entry name" value="Autotransporter beta-domain"/>
    <property type="match status" value="1"/>
</dbReference>
<dbReference type="AlphaFoldDB" id="A0A1Y4V4Z4"/>
<evidence type="ECO:0000313" key="2">
    <source>
        <dbReference type="EMBL" id="OUQ64204.1"/>
    </source>
</evidence>